<evidence type="ECO:0000256" key="8">
    <source>
        <dbReference type="ARBA" id="ARBA00022723"/>
    </source>
</evidence>
<organism evidence="17 18">
    <name type="scientific">Oceaniferula marina</name>
    <dbReference type="NCBI Taxonomy" id="2748318"/>
    <lineage>
        <taxon>Bacteria</taxon>
        <taxon>Pseudomonadati</taxon>
        <taxon>Verrucomicrobiota</taxon>
        <taxon>Verrucomicrobiia</taxon>
        <taxon>Verrucomicrobiales</taxon>
        <taxon>Verrucomicrobiaceae</taxon>
        <taxon>Oceaniferula</taxon>
    </lineage>
</organism>
<keyword evidence="13" id="KW-0324">Glycolysis</keyword>
<dbReference type="InterPro" id="IPR000023">
    <property type="entry name" value="Phosphofructokinase_dom"/>
</dbReference>
<evidence type="ECO:0000256" key="7">
    <source>
        <dbReference type="ARBA" id="ARBA00022679"/>
    </source>
</evidence>
<dbReference type="GO" id="GO:0046872">
    <property type="term" value="F:metal ion binding"/>
    <property type="evidence" value="ECO:0007669"/>
    <property type="project" value="UniProtKB-KW"/>
</dbReference>
<dbReference type="Gene3D" id="3.40.50.460">
    <property type="entry name" value="Phosphofructokinase domain"/>
    <property type="match status" value="1"/>
</dbReference>
<evidence type="ECO:0000256" key="9">
    <source>
        <dbReference type="ARBA" id="ARBA00022741"/>
    </source>
</evidence>
<evidence type="ECO:0000256" key="14">
    <source>
        <dbReference type="ARBA" id="ARBA00038478"/>
    </source>
</evidence>
<comment type="catalytic activity">
    <reaction evidence="15">
        <text>beta-D-fructose 6-phosphate + ATP = beta-D-fructose 1,6-bisphosphate + ADP + H(+)</text>
        <dbReference type="Rhea" id="RHEA:16109"/>
        <dbReference type="ChEBI" id="CHEBI:15378"/>
        <dbReference type="ChEBI" id="CHEBI:30616"/>
        <dbReference type="ChEBI" id="CHEBI:32966"/>
        <dbReference type="ChEBI" id="CHEBI:57634"/>
        <dbReference type="ChEBI" id="CHEBI:456216"/>
        <dbReference type="EC" id="2.7.1.11"/>
    </reaction>
</comment>
<comment type="pathway">
    <text evidence="3">Carbohydrate degradation; glycolysis; D-glyceraldehyde 3-phosphate and glycerone phosphate from D-glucose: step 3/4.</text>
</comment>
<dbReference type="GO" id="GO:0016208">
    <property type="term" value="F:AMP binding"/>
    <property type="evidence" value="ECO:0007669"/>
    <property type="project" value="TreeGrafter"/>
</dbReference>
<evidence type="ECO:0000259" key="16">
    <source>
        <dbReference type="Pfam" id="PF00365"/>
    </source>
</evidence>
<dbReference type="UniPathway" id="UPA00109">
    <property type="reaction ID" value="UER00182"/>
</dbReference>
<dbReference type="EMBL" id="JACBAZ010000003">
    <property type="protein sequence ID" value="NWK55664.1"/>
    <property type="molecule type" value="Genomic_DNA"/>
</dbReference>
<dbReference type="PANTHER" id="PTHR13697">
    <property type="entry name" value="PHOSPHOFRUCTOKINASE"/>
    <property type="match status" value="1"/>
</dbReference>
<evidence type="ECO:0000256" key="11">
    <source>
        <dbReference type="ARBA" id="ARBA00022840"/>
    </source>
</evidence>
<dbReference type="InterPro" id="IPR012003">
    <property type="entry name" value="ATP_PFK_prok-type"/>
</dbReference>
<dbReference type="Gene3D" id="3.40.50.450">
    <property type="match status" value="1"/>
</dbReference>
<evidence type="ECO:0000256" key="2">
    <source>
        <dbReference type="ARBA" id="ARBA00004496"/>
    </source>
</evidence>
<dbReference type="InterPro" id="IPR035966">
    <property type="entry name" value="PKF_sf"/>
</dbReference>
<dbReference type="PANTHER" id="PTHR13697:SF4">
    <property type="entry name" value="ATP-DEPENDENT 6-PHOSPHOFRUCTOKINASE"/>
    <property type="match status" value="1"/>
</dbReference>
<keyword evidence="7" id="KW-0808">Transferase</keyword>
<evidence type="ECO:0000313" key="17">
    <source>
        <dbReference type="EMBL" id="NWK55664.1"/>
    </source>
</evidence>
<evidence type="ECO:0000256" key="3">
    <source>
        <dbReference type="ARBA" id="ARBA00004679"/>
    </source>
</evidence>
<evidence type="ECO:0000256" key="13">
    <source>
        <dbReference type="ARBA" id="ARBA00023152"/>
    </source>
</evidence>
<dbReference type="GO" id="GO:0005524">
    <property type="term" value="F:ATP binding"/>
    <property type="evidence" value="ECO:0007669"/>
    <property type="project" value="UniProtKB-KW"/>
</dbReference>
<dbReference type="GO" id="GO:0003872">
    <property type="term" value="F:6-phosphofructokinase activity"/>
    <property type="evidence" value="ECO:0007669"/>
    <property type="project" value="UniProtKB-EC"/>
</dbReference>
<dbReference type="InterPro" id="IPR022953">
    <property type="entry name" value="ATP_PFK"/>
</dbReference>
<dbReference type="Proteomes" id="UP000557872">
    <property type="component" value="Unassembled WGS sequence"/>
</dbReference>
<evidence type="ECO:0000256" key="10">
    <source>
        <dbReference type="ARBA" id="ARBA00022777"/>
    </source>
</evidence>
<dbReference type="AlphaFoldDB" id="A0A851GNF5"/>
<keyword evidence="5" id="KW-0963">Cytoplasm</keyword>
<feature type="domain" description="Phosphofructokinase" evidence="16">
    <location>
        <begin position="4"/>
        <end position="275"/>
    </location>
</feature>
<dbReference type="GO" id="GO:0070095">
    <property type="term" value="F:fructose-6-phosphate binding"/>
    <property type="evidence" value="ECO:0007669"/>
    <property type="project" value="TreeGrafter"/>
</dbReference>
<dbReference type="PIRSF" id="PIRSF000532">
    <property type="entry name" value="ATP_PFK_prok"/>
    <property type="match status" value="1"/>
</dbReference>
<dbReference type="PRINTS" id="PR00476">
    <property type="entry name" value="PHFRCTKINASE"/>
</dbReference>
<reference evidence="17 18" key="1">
    <citation type="submission" date="2020-07" db="EMBL/GenBank/DDBJ databases">
        <title>Roseicoccus Jingziensis gen. nov., sp. nov., isolated from coastal seawater.</title>
        <authorList>
            <person name="Feng X."/>
        </authorList>
    </citation>
    <scope>NUCLEOTIDE SEQUENCE [LARGE SCALE GENOMIC DNA]</scope>
    <source>
        <strain evidence="17 18">N1E253</strain>
    </source>
</reference>
<dbReference type="NCBIfam" id="NF002872">
    <property type="entry name" value="PRK03202.1"/>
    <property type="match status" value="1"/>
</dbReference>
<evidence type="ECO:0000256" key="1">
    <source>
        <dbReference type="ARBA" id="ARBA00001946"/>
    </source>
</evidence>
<keyword evidence="18" id="KW-1185">Reference proteome</keyword>
<keyword evidence="12" id="KW-0460">Magnesium</keyword>
<keyword evidence="11" id="KW-0067">ATP-binding</keyword>
<dbReference type="GO" id="GO:0006002">
    <property type="term" value="P:fructose 6-phosphate metabolic process"/>
    <property type="evidence" value="ECO:0007669"/>
    <property type="project" value="InterPro"/>
</dbReference>
<keyword evidence="10 17" id="KW-0418">Kinase</keyword>
<dbReference type="GO" id="GO:0042802">
    <property type="term" value="F:identical protein binding"/>
    <property type="evidence" value="ECO:0007669"/>
    <property type="project" value="TreeGrafter"/>
</dbReference>
<evidence type="ECO:0000256" key="6">
    <source>
        <dbReference type="ARBA" id="ARBA00022533"/>
    </source>
</evidence>
<accession>A0A851GNF5</accession>
<dbReference type="RefSeq" id="WP_178932211.1">
    <property type="nucleotide sequence ID" value="NZ_JACBAZ010000003.1"/>
</dbReference>
<evidence type="ECO:0000256" key="4">
    <source>
        <dbReference type="ARBA" id="ARBA00012055"/>
    </source>
</evidence>
<proteinExistence type="inferred from homology"/>
<gene>
    <name evidence="17" type="ORF">HW115_08580</name>
</gene>
<evidence type="ECO:0000256" key="12">
    <source>
        <dbReference type="ARBA" id="ARBA00022842"/>
    </source>
</evidence>
<sequence length="320" mass="35198">MEGLAIMTSGGDAAGMNPAVKYSVEYARSLGYKPYLIYDGLRGMIDGNIKEAKPDAVSGIIHRGGTILRSSRSKRFFEYDYRKQAYDNLKKLGITKLIVIGGDGSFRALNDFYHDFKVPFAGIPATIDNDINGTDYCLGVDTALNMIRGNVDSIRDTANSFSRAFVVEVMGRDCGYLAMTTAVTSGAEICLVPELEYDLDRIGNRLRPELENGRNFLIAIVAEGCNMGDYLTRWINDTLNIEARLTILGHIQRGGSPTVRDRLMASKFAVAAVDSLHRGETCNIMVYRSGDFGTLPINRVADSPTPVDPDLIRLCKPLSR</sequence>
<dbReference type="GO" id="GO:0048029">
    <property type="term" value="F:monosaccharide binding"/>
    <property type="evidence" value="ECO:0007669"/>
    <property type="project" value="TreeGrafter"/>
</dbReference>
<dbReference type="FunFam" id="3.40.50.460:FF:000002">
    <property type="entry name" value="ATP-dependent 6-phosphofructokinase"/>
    <property type="match status" value="1"/>
</dbReference>
<keyword evidence="8" id="KW-0479">Metal-binding</keyword>
<dbReference type="GO" id="GO:0005945">
    <property type="term" value="C:6-phosphofructokinase complex"/>
    <property type="evidence" value="ECO:0007669"/>
    <property type="project" value="TreeGrafter"/>
</dbReference>
<keyword evidence="9" id="KW-0547">Nucleotide-binding</keyword>
<evidence type="ECO:0000313" key="18">
    <source>
        <dbReference type="Proteomes" id="UP000557872"/>
    </source>
</evidence>
<comment type="similarity">
    <text evidence="14">Belongs to the phosphofructokinase type A (PFKA) family.</text>
</comment>
<comment type="cofactor">
    <cofactor evidence="1">
        <name>Mg(2+)</name>
        <dbReference type="ChEBI" id="CHEBI:18420"/>
    </cofactor>
</comment>
<name>A0A851GNF5_9BACT</name>
<dbReference type="GO" id="GO:0030388">
    <property type="term" value="P:fructose 1,6-bisphosphate metabolic process"/>
    <property type="evidence" value="ECO:0007669"/>
    <property type="project" value="TreeGrafter"/>
</dbReference>
<evidence type="ECO:0000256" key="15">
    <source>
        <dbReference type="ARBA" id="ARBA00048070"/>
    </source>
</evidence>
<protein>
    <recommendedName>
        <fullName evidence="4">6-phosphofructokinase</fullName>
        <ecNumber evidence="4">2.7.1.11</ecNumber>
    </recommendedName>
</protein>
<dbReference type="EC" id="2.7.1.11" evidence="4"/>
<dbReference type="Pfam" id="PF00365">
    <property type="entry name" value="PFK"/>
    <property type="match status" value="1"/>
</dbReference>
<dbReference type="InterPro" id="IPR015912">
    <property type="entry name" value="Phosphofructokinase_CS"/>
</dbReference>
<evidence type="ECO:0000256" key="5">
    <source>
        <dbReference type="ARBA" id="ARBA00022490"/>
    </source>
</evidence>
<keyword evidence="6" id="KW-0021">Allosteric enzyme</keyword>
<comment type="caution">
    <text evidence="17">The sequence shown here is derived from an EMBL/GenBank/DDBJ whole genome shotgun (WGS) entry which is preliminary data.</text>
</comment>
<dbReference type="GO" id="GO:0061621">
    <property type="term" value="P:canonical glycolysis"/>
    <property type="evidence" value="ECO:0007669"/>
    <property type="project" value="TreeGrafter"/>
</dbReference>
<dbReference type="PROSITE" id="PS00433">
    <property type="entry name" value="PHOSPHOFRUCTOKINASE"/>
    <property type="match status" value="1"/>
</dbReference>
<comment type="subcellular location">
    <subcellularLocation>
        <location evidence="2">Cytoplasm</location>
    </subcellularLocation>
</comment>
<dbReference type="SUPFAM" id="SSF53784">
    <property type="entry name" value="Phosphofructokinase"/>
    <property type="match status" value="1"/>
</dbReference>